<dbReference type="GO" id="GO:0016114">
    <property type="term" value="P:terpenoid biosynthetic process"/>
    <property type="evidence" value="ECO:0007669"/>
    <property type="project" value="InterPro"/>
</dbReference>
<comment type="caution">
    <text evidence="11">The sequence shown here is derived from an EMBL/GenBank/DDBJ whole genome shotgun (WGS) entry which is preliminary data.</text>
</comment>
<feature type="binding site" evidence="8">
    <location>
        <begin position="34"/>
        <end position="35"/>
    </location>
    <ligand>
        <name>4-CDP-2-C-methyl-D-erythritol 2-phosphate</name>
        <dbReference type="ChEBI" id="CHEBI:57919"/>
    </ligand>
</feature>
<dbReference type="HAMAP" id="MF_00107">
    <property type="entry name" value="IspF"/>
    <property type="match status" value="1"/>
</dbReference>
<dbReference type="STRING" id="862517.HMPREF9225_1481"/>
<comment type="pathway">
    <text evidence="2 8">Isoprenoid biosynthesis; isopentenyl diphosphate biosynthesis via DXP pathway; isopentenyl diphosphate from 1-deoxy-D-xylulose 5-phosphate: step 4/6.</text>
</comment>
<evidence type="ECO:0000256" key="1">
    <source>
        <dbReference type="ARBA" id="ARBA00000200"/>
    </source>
</evidence>
<gene>
    <name evidence="8 11" type="primary">ispF</name>
    <name evidence="11" type="ORF">HMPREF9225_1481</name>
</gene>
<keyword evidence="12" id="KW-1185">Reference proteome</keyword>
<dbReference type="InterPro" id="IPR003526">
    <property type="entry name" value="MECDP_synthase"/>
</dbReference>
<feature type="binding site" evidence="8">
    <location>
        <position position="139"/>
    </location>
    <ligand>
        <name>4-CDP-2-C-methyl-D-erythritol 2-phosphate</name>
        <dbReference type="ChEBI" id="CHEBI:57919"/>
    </ligand>
</feature>
<keyword evidence="7 8" id="KW-0456">Lyase</keyword>
<dbReference type="EMBL" id="AEEH01000047">
    <property type="protein sequence ID" value="EFM24910.1"/>
    <property type="molecule type" value="Genomic_DNA"/>
</dbReference>
<evidence type="ECO:0000259" key="10">
    <source>
        <dbReference type="Pfam" id="PF02542"/>
    </source>
</evidence>
<dbReference type="OrthoDB" id="9804336at2"/>
<feature type="binding site" evidence="8">
    <location>
        <position position="42"/>
    </location>
    <ligand>
        <name>a divalent metal cation</name>
        <dbReference type="ChEBI" id="CHEBI:60240"/>
    </ligand>
</feature>
<evidence type="ECO:0000256" key="2">
    <source>
        <dbReference type="ARBA" id="ARBA00004709"/>
    </source>
</evidence>
<dbReference type="Pfam" id="PF02542">
    <property type="entry name" value="YgbB"/>
    <property type="match status" value="1"/>
</dbReference>
<reference evidence="11 12" key="1">
    <citation type="submission" date="2010-07" db="EMBL/GenBank/DDBJ databases">
        <authorList>
            <person name="Muzny D."/>
            <person name="Qin X."/>
            <person name="Deng J."/>
            <person name="Jiang H."/>
            <person name="Liu Y."/>
            <person name="Qu J."/>
            <person name="Song X.-Z."/>
            <person name="Zhang L."/>
            <person name="Thornton R."/>
            <person name="Coyle M."/>
            <person name="Francisco L."/>
            <person name="Jackson L."/>
            <person name="Javaid M."/>
            <person name="Korchina V."/>
            <person name="Kovar C."/>
            <person name="Mata R."/>
            <person name="Mathew T."/>
            <person name="Ngo R."/>
            <person name="Nguyen L."/>
            <person name="Nguyen N."/>
            <person name="Okwuonu G."/>
            <person name="Ongeri F."/>
            <person name="Pham C."/>
            <person name="Simmons D."/>
            <person name="Wilczek-Boney K."/>
            <person name="Hale W."/>
            <person name="Jakkamsetti A."/>
            <person name="Pham P."/>
            <person name="Ruth R."/>
            <person name="San Lucas F."/>
            <person name="Warren J."/>
            <person name="Zhang J."/>
            <person name="Zhao Z."/>
            <person name="Zhou C."/>
            <person name="Zhu D."/>
            <person name="Lee S."/>
            <person name="Bess C."/>
            <person name="Blankenburg K."/>
            <person name="Forbes L."/>
            <person name="Fu Q."/>
            <person name="Gubbala S."/>
            <person name="Hirani K."/>
            <person name="Jayaseelan J.C."/>
            <person name="Lara F."/>
            <person name="Munidasa M."/>
            <person name="Palculict T."/>
            <person name="Patil S."/>
            <person name="Pu L.-L."/>
            <person name="Saada N."/>
            <person name="Tang L."/>
            <person name="Weissenberger G."/>
            <person name="Zhu Y."/>
            <person name="Hemphill L."/>
            <person name="Shang Y."/>
            <person name="Youmans B."/>
            <person name="Ayvaz T."/>
            <person name="Ross M."/>
            <person name="Santibanez J."/>
            <person name="Aqrawi P."/>
            <person name="Gross S."/>
            <person name="Joshi V."/>
            <person name="Fowler G."/>
            <person name="Nazareth L."/>
            <person name="Reid J."/>
            <person name="Worley K."/>
            <person name="Petrosino J."/>
            <person name="Highlander S."/>
            <person name="Gibbs R."/>
        </authorList>
    </citation>
    <scope>NUCLEOTIDE SEQUENCE [LARGE SCALE GENOMIC DNA]</scope>
    <source>
        <strain evidence="11 12">ATCC BAA-1640</strain>
    </source>
</reference>
<dbReference type="InterPro" id="IPR020555">
    <property type="entry name" value="MECDP_synthase_CS"/>
</dbReference>
<dbReference type="SUPFAM" id="SSF69765">
    <property type="entry name" value="IpsF-like"/>
    <property type="match status" value="1"/>
</dbReference>
<evidence type="ECO:0000313" key="11">
    <source>
        <dbReference type="EMBL" id="EFM24910.1"/>
    </source>
</evidence>
<dbReference type="Proteomes" id="UP000003280">
    <property type="component" value="Unassembled WGS sequence"/>
</dbReference>
<evidence type="ECO:0000256" key="8">
    <source>
        <dbReference type="HAMAP-Rule" id="MF_00107"/>
    </source>
</evidence>
<evidence type="ECO:0000256" key="4">
    <source>
        <dbReference type="ARBA" id="ARBA00012579"/>
    </source>
</evidence>
<dbReference type="PANTHER" id="PTHR43181:SF1">
    <property type="entry name" value="2-C-METHYL-D-ERYTHRITOL 2,4-CYCLODIPHOSPHATE SYNTHASE, CHLOROPLASTIC"/>
    <property type="match status" value="1"/>
</dbReference>
<dbReference type="GO" id="GO:0019288">
    <property type="term" value="P:isopentenyl diphosphate biosynthetic process, methylerythritol 4-phosphate pathway"/>
    <property type="evidence" value="ECO:0007669"/>
    <property type="project" value="UniProtKB-UniRule"/>
</dbReference>
<comment type="catalytic activity">
    <reaction evidence="1 8 9">
        <text>4-CDP-2-C-methyl-D-erythritol 2-phosphate = 2-C-methyl-D-erythritol 2,4-cyclic diphosphate + CMP</text>
        <dbReference type="Rhea" id="RHEA:23864"/>
        <dbReference type="ChEBI" id="CHEBI:57919"/>
        <dbReference type="ChEBI" id="CHEBI:58483"/>
        <dbReference type="ChEBI" id="CHEBI:60377"/>
        <dbReference type="EC" id="4.6.1.12"/>
    </reaction>
</comment>
<evidence type="ECO:0000256" key="5">
    <source>
        <dbReference type="ARBA" id="ARBA00022723"/>
    </source>
</evidence>
<dbReference type="PROSITE" id="PS01350">
    <property type="entry name" value="ISPF"/>
    <property type="match status" value="1"/>
</dbReference>
<feature type="domain" description="2-C-methyl-D-erythritol 2,4-cyclodiphosphate synthase" evidence="10">
    <location>
        <begin position="1"/>
        <end position="154"/>
    </location>
</feature>
<keyword evidence="5 8" id="KW-0479">Metal-binding</keyword>
<dbReference type="CDD" id="cd00554">
    <property type="entry name" value="MECDP_synthase"/>
    <property type="match status" value="1"/>
</dbReference>
<dbReference type="eggNOG" id="COG0245">
    <property type="taxonomic scope" value="Bacteria"/>
</dbReference>
<evidence type="ECO:0000256" key="3">
    <source>
        <dbReference type="ARBA" id="ARBA00008480"/>
    </source>
</evidence>
<feature type="binding site" evidence="8">
    <location>
        <begin position="61"/>
        <end position="65"/>
    </location>
    <ligand>
        <name>4-CDP-2-C-methyl-D-erythritol 2-phosphate</name>
        <dbReference type="ChEBI" id="CHEBI:57919"/>
    </ligand>
</feature>
<comment type="similarity">
    <text evidence="3 8 9">Belongs to the IspF family.</text>
</comment>
<protein>
    <recommendedName>
        <fullName evidence="4 8">2-C-methyl-D-erythritol 2,4-cyclodiphosphate synthase</fullName>
        <shortName evidence="8">MECDP-synthase</shortName>
        <shortName evidence="8">MECPP-synthase</shortName>
        <shortName evidence="8">MECPS</shortName>
        <ecNumber evidence="4 8">4.6.1.12</ecNumber>
    </recommendedName>
</protein>
<dbReference type="AlphaFoldDB" id="E0NMU2"/>
<evidence type="ECO:0000256" key="7">
    <source>
        <dbReference type="ARBA" id="ARBA00023239"/>
    </source>
</evidence>
<accession>E0NMU2</accession>
<sequence>MRIGIGYDVHRLVEGRKLIMGGVEIPHKKGLLGHSDADVLVHAIMDAMLGAICYNDIGYIFPDTDPKYKDISSLVLLKEVSDIINTKGFYIVNIDSVIIADEPKFSPYRDEMRKKIADTLETSLGNISIKATTTEGLGFTGTGEGIAAKAVVLLGEKVVDQA</sequence>
<feature type="binding site" evidence="8">
    <location>
        <begin position="8"/>
        <end position="10"/>
    </location>
    <ligand>
        <name>4-CDP-2-C-methyl-D-erythritol 2-phosphate</name>
        <dbReference type="ChEBI" id="CHEBI:57919"/>
    </ligand>
</feature>
<dbReference type="HOGENOM" id="CLU_084630_2_0_9"/>
<dbReference type="GO" id="GO:0008685">
    <property type="term" value="F:2-C-methyl-D-erythritol 2,4-cyclodiphosphate synthase activity"/>
    <property type="evidence" value="ECO:0007669"/>
    <property type="project" value="UniProtKB-UniRule"/>
</dbReference>
<feature type="binding site" evidence="8">
    <location>
        <begin position="56"/>
        <end position="58"/>
    </location>
    <ligand>
        <name>4-CDP-2-C-methyl-D-erythritol 2-phosphate</name>
        <dbReference type="ChEBI" id="CHEBI:57919"/>
    </ligand>
</feature>
<organism evidence="11 12">
    <name type="scientific">Peptoniphilus duerdenii ATCC BAA-1640</name>
    <dbReference type="NCBI Taxonomy" id="862517"/>
    <lineage>
        <taxon>Bacteria</taxon>
        <taxon>Bacillati</taxon>
        <taxon>Bacillota</taxon>
        <taxon>Tissierellia</taxon>
        <taxon>Tissierellales</taxon>
        <taxon>Peptoniphilaceae</taxon>
        <taxon>Peptoniphilus</taxon>
    </lineage>
</organism>
<dbReference type="Gene3D" id="3.30.1330.50">
    <property type="entry name" value="2-C-methyl-D-erythritol 2,4-cyclodiphosphate synthase"/>
    <property type="match status" value="1"/>
</dbReference>
<feature type="site" description="Transition state stabilizer" evidence="8">
    <location>
        <position position="133"/>
    </location>
</feature>
<feature type="binding site" evidence="8">
    <location>
        <begin position="132"/>
        <end position="135"/>
    </location>
    <ligand>
        <name>4-CDP-2-C-methyl-D-erythritol 2-phosphate</name>
        <dbReference type="ChEBI" id="CHEBI:57919"/>
    </ligand>
</feature>
<evidence type="ECO:0000313" key="12">
    <source>
        <dbReference type="Proteomes" id="UP000003280"/>
    </source>
</evidence>
<dbReference type="RefSeq" id="WP_008902271.1">
    <property type="nucleotide sequence ID" value="NZ_GL397071.1"/>
</dbReference>
<feature type="binding site" evidence="8">
    <location>
        <position position="10"/>
    </location>
    <ligand>
        <name>a divalent metal cation</name>
        <dbReference type="ChEBI" id="CHEBI:60240"/>
    </ligand>
</feature>
<keyword evidence="6 8" id="KW-0414">Isoprene biosynthesis</keyword>
<comment type="caution">
    <text evidence="8">Lacks conserved residue(s) required for the propagation of feature annotation.</text>
</comment>
<dbReference type="GO" id="GO:0046872">
    <property type="term" value="F:metal ion binding"/>
    <property type="evidence" value="ECO:0007669"/>
    <property type="project" value="UniProtKB-KW"/>
</dbReference>
<dbReference type="PANTHER" id="PTHR43181">
    <property type="entry name" value="2-C-METHYL-D-ERYTHRITOL 2,4-CYCLODIPHOSPHATE SYNTHASE, CHLOROPLASTIC"/>
    <property type="match status" value="1"/>
</dbReference>
<comment type="function">
    <text evidence="8">Involved in the biosynthesis of isopentenyl diphosphate (IPP) and dimethylallyl diphosphate (DMAPP), two major building blocks of isoprenoid compounds. Catalyzes the conversion of 4-diphosphocytidyl-2-C-methyl-D-erythritol 2-phosphate (CDP-ME2P) to 2-C-methyl-D-erythritol 2,4-cyclodiphosphate (ME-CPP) with a corresponding release of cytidine 5-monophosphate (CMP).</text>
</comment>
<comment type="cofactor">
    <cofactor evidence="8">
        <name>a divalent metal cation</name>
        <dbReference type="ChEBI" id="CHEBI:60240"/>
    </cofactor>
    <text evidence="8">Binds 1 divalent metal cation per subunit.</text>
</comment>
<dbReference type="NCBIfam" id="TIGR00151">
    <property type="entry name" value="ispF"/>
    <property type="match status" value="1"/>
</dbReference>
<feature type="binding site" evidence="8">
    <location>
        <position position="8"/>
    </location>
    <ligand>
        <name>a divalent metal cation</name>
        <dbReference type="ChEBI" id="CHEBI:60240"/>
    </ligand>
</feature>
<name>E0NMU2_9FIRM</name>
<evidence type="ECO:0000256" key="9">
    <source>
        <dbReference type="RuleBase" id="RU004395"/>
    </source>
</evidence>
<comment type="subunit">
    <text evidence="8">Homotrimer.</text>
</comment>
<evidence type="ECO:0000256" key="6">
    <source>
        <dbReference type="ARBA" id="ARBA00023229"/>
    </source>
</evidence>
<dbReference type="EC" id="4.6.1.12" evidence="4 8"/>
<feature type="site" description="Transition state stabilizer" evidence="8">
    <location>
        <position position="34"/>
    </location>
</feature>
<dbReference type="InterPro" id="IPR036571">
    <property type="entry name" value="MECDP_synthase_sf"/>
</dbReference>
<dbReference type="UniPathway" id="UPA00056">
    <property type="reaction ID" value="UER00095"/>
</dbReference>
<proteinExistence type="inferred from homology"/>
<dbReference type="FunFam" id="3.30.1330.50:FF:000001">
    <property type="entry name" value="2-C-methyl-D-erythritol 2,4-cyclodiphosphate synthase"/>
    <property type="match status" value="1"/>
</dbReference>